<dbReference type="EMBL" id="CAJVPZ010007448">
    <property type="protein sequence ID" value="CAG8586317.1"/>
    <property type="molecule type" value="Genomic_DNA"/>
</dbReference>
<evidence type="ECO:0000313" key="2">
    <source>
        <dbReference type="EMBL" id="CAG8586317.1"/>
    </source>
</evidence>
<gene>
    <name evidence="2" type="ORF">RFULGI_LOCUS6055</name>
</gene>
<feature type="compositionally biased region" description="Acidic residues" evidence="1">
    <location>
        <begin position="45"/>
        <end position="62"/>
    </location>
</feature>
<name>A0A9N9G5I1_9GLOM</name>
<protein>
    <submittedName>
        <fullName evidence="2">12948_t:CDS:1</fullName>
    </submittedName>
</protein>
<feature type="non-terminal residue" evidence="2">
    <location>
        <position position="1"/>
    </location>
</feature>
<proteinExistence type="predicted"/>
<comment type="caution">
    <text evidence="2">The sequence shown here is derived from an EMBL/GenBank/DDBJ whole genome shotgun (WGS) entry which is preliminary data.</text>
</comment>
<sequence length="84" mass="10312">KLKEYNKQRKKQAERRRKTRDFKIEVKIEKEDEMQVLGKDSEFNKDEDEDEMQVSGEDSEFDREEKDNKETDYKDKRICDSYLP</sequence>
<feature type="region of interest" description="Disordered" evidence="1">
    <location>
        <begin position="36"/>
        <end position="84"/>
    </location>
</feature>
<accession>A0A9N9G5I1</accession>
<feature type="compositionally biased region" description="Basic and acidic residues" evidence="1">
    <location>
        <begin position="63"/>
        <end position="84"/>
    </location>
</feature>
<reference evidence="2" key="1">
    <citation type="submission" date="2021-06" db="EMBL/GenBank/DDBJ databases">
        <authorList>
            <person name="Kallberg Y."/>
            <person name="Tangrot J."/>
            <person name="Rosling A."/>
        </authorList>
    </citation>
    <scope>NUCLEOTIDE SEQUENCE</scope>
    <source>
        <strain evidence="2">IN212</strain>
    </source>
</reference>
<keyword evidence="3" id="KW-1185">Reference proteome</keyword>
<dbReference type="Proteomes" id="UP000789396">
    <property type="component" value="Unassembled WGS sequence"/>
</dbReference>
<evidence type="ECO:0000313" key="3">
    <source>
        <dbReference type="Proteomes" id="UP000789396"/>
    </source>
</evidence>
<organism evidence="2 3">
    <name type="scientific">Racocetra fulgida</name>
    <dbReference type="NCBI Taxonomy" id="60492"/>
    <lineage>
        <taxon>Eukaryota</taxon>
        <taxon>Fungi</taxon>
        <taxon>Fungi incertae sedis</taxon>
        <taxon>Mucoromycota</taxon>
        <taxon>Glomeromycotina</taxon>
        <taxon>Glomeromycetes</taxon>
        <taxon>Diversisporales</taxon>
        <taxon>Gigasporaceae</taxon>
        <taxon>Racocetra</taxon>
    </lineage>
</organism>
<dbReference type="AlphaFoldDB" id="A0A9N9G5I1"/>
<evidence type="ECO:0000256" key="1">
    <source>
        <dbReference type="SAM" id="MobiDB-lite"/>
    </source>
</evidence>